<reference evidence="2" key="1">
    <citation type="submission" date="2021-06" db="EMBL/GenBank/DDBJ databases">
        <authorList>
            <person name="Kallberg Y."/>
            <person name="Tangrot J."/>
            <person name="Rosling A."/>
        </authorList>
    </citation>
    <scope>NUCLEOTIDE SEQUENCE</scope>
    <source>
        <strain evidence="2">BR232B</strain>
    </source>
</reference>
<feature type="compositionally biased region" description="Basic residues" evidence="1">
    <location>
        <begin position="13"/>
        <end position="24"/>
    </location>
</feature>
<feature type="region of interest" description="Disordered" evidence="1">
    <location>
        <begin position="1"/>
        <end position="34"/>
    </location>
</feature>
<dbReference type="EMBL" id="CAJVPI010000283">
    <property type="protein sequence ID" value="CAG8513110.1"/>
    <property type="molecule type" value="Genomic_DNA"/>
</dbReference>
<evidence type="ECO:0000313" key="3">
    <source>
        <dbReference type="Proteomes" id="UP000789739"/>
    </source>
</evidence>
<evidence type="ECO:0000256" key="1">
    <source>
        <dbReference type="SAM" id="MobiDB-lite"/>
    </source>
</evidence>
<dbReference type="AlphaFoldDB" id="A0A9N9F6X4"/>
<dbReference type="Proteomes" id="UP000789739">
    <property type="component" value="Unassembled WGS sequence"/>
</dbReference>
<sequence length="124" mass="14008">MKPSNTHPEHKRISPLKVRKKPGRKPMTVPPNPEFLGHDVVMIVGQKPPAEPEECAECLTDADLIYFDRYVSAVHDLAEAENPSINESYQEESRKGLASRSNAELKDLAIFIREKLNPHHENVS</sequence>
<protein>
    <submittedName>
        <fullName evidence="2">8702_t:CDS:1</fullName>
    </submittedName>
</protein>
<keyword evidence="3" id="KW-1185">Reference proteome</keyword>
<evidence type="ECO:0000313" key="2">
    <source>
        <dbReference type="EMBL" id="CAG8513110.1"/>
    </source>
</evidence>
<proteinExistence type="predicted"/>
<comment type="caution">
    <text evidence="2">The sequence shown here is derived from an EMBL/GenBank/DDBJ whole genome shotgun (WGS) entry which is preliminary data.</text>
</comment>
<name>A0A9N9F6X4_9GLOM</name>
<accession>A0A9N9F6X4</accession>
<gene>
    <name evidence="2" type="ORF">PBRASI_LOCUS3219</name>
</gene>
<organism evidence="2 3">
    <name type="scientific">Paraglomus brasilianum</name>
    <dbReference type="NCBI Taxonomy" id="144538"/>
    <lineage>
        <taxon>Eukaryota</taxon>
        <taxon>Fungi</taxon>
        <taxon>Fungi incertae sedis</taxon>
        <taxon>Mucoromycota</taxon>
        <taxon>Glomeromycotina</taxon>
        <taxon>Glomeromycetes</taxon>
        <taxon>Paraglomerales</taxon>
        <taxon>Paraglomeraceae</taxon>
        <taxon>Paraglomus</taxon>
    </lineage>
</organism>